<dbReference type="OrthoDB" id="8755986at2"/>
<dbReference type="NCBIfam" id="TIGR02595">
    <property type="entry name" value="PEP_CTERM"/>
    <property type="match status" value="1"/>
</dbReference>
<evidence type="ECO:0000259" key="1">
    <source>
        <dbReference type="Pfam" id="PF07589"/>
    </source>
</evidence>
<dbReference type="Proteomes" id="UP000290637">
    <property type="component" value="Chromosome"/>
</dbReference>
<sequence length="108" mass="11367">MVILYEGGFDAAAPNENRVRFSDDLLSPNTSGLRWGLTAGTQYTFVVTGFNDSEYGAYSFTIGGPGNIIPGPVFNNPVAAVPEPSTWLMLGLGLAAVGFTARRKAAHG</sequence>
<evidence type="ECO:0000313" key="2">
    <source>
        <dbReference type="EMBL" id="QBE67117.1"/>
    </source>
</evidence>
<accession>A0A4P6L6B9</accession>
<dbReference type="KEGG" id="plue:EWM63_06265"/>
<proteinExistence type="predicted"/>
<dbReference type="AlphaFoldDB" id="A0A4P6L6B9"/>
<gene>
    <name evidence="2" type="ORF">EWM63_06265</name>
</gene>
<dbReference type="EMBL" id="CP035913">
    <property type="protein sequence ID" value="QBE67117.1"/>
    <property type="molecule type" value="Genomic_DNA"/>
</dbReference>
<dbReference type="Pfam" id="PF07589">
    <property type="entry name" value="PEP-CTERM"/>
    <property type="match status" value="1"/>
</dbReference>
<evidence type="ECO:0000313" key="3">
    <source>
        <dbReference type="Proteomes" id="UP000290637"/>
    </source>
</evidence>
<protein>
    <submittedName>
        <fullName evidence="2">PEP-CTERM sorting domain-containing protein</fullName>
    </submittedName>
</protein>
<organism evidence="2 3">
    <name type="scientific">Pseudoduganella lutea</name>
    <dbReference type="NCBI Taxonomy" id="321985"/>
    <lineage>
        <taxon>Bacteria</taxon>
        <taxon>Pseudomonadati</taxon>
        <taxon>Pseudomonadota</taxon>
        <taxon>Betaproteobacteria</taxon>
        <taxon>Burkholderiales</taxon>
        <taxon>Oxalobacteraceae</taxon>
        <taxon>Telluria group</taxon>
        <taxon>Pseudoduganella</taxon>
    </lineage>
</organism>
<reference evidence="2 3" key="1">
    <citation type="submission" date="2019-02" db="EMBL/GenBank/DDBJ databases">
        <title>Draft Genome Sequences of Six Type Strains of the Genus Massilia.</title>
        <authorList>
            <person name="Miess H."/>
            <person name="Frediansyhah A."/>
            <person name="Gross H."/>
        </authorList>
    </citation>
    <scope>NUCLEOTIDE SEQUENCE [LARGE SCALE GENOMIC DNA]</scope>
    <source>
        <strain evidence="2 3">DSM 17473</strain>
    </source>
</reference>
<dbReference type="InterPro" id="IPR013424">
    <property type="entry name" value="Ice-binding_C"/>
</dbReference>
<feature type="domain" description="Ice-binding protein C-terminal" evidence="1">
    <location>
        <begin position="80"/>
        <end position="104"/>
    </location>
</feature>
<keyword evidence="3" id="KW-1185">Reference proteome</keyword>
<name>A0A4P6L6B9_9BURK</name>